<accession>D8QLV3</accession>
<keyword evidence="1" id="KW-0472">Membrane</keyword>
<proteinExistence type="predicted"/>
<protein>
    <submittedName>
        <fullName evidence="2">Uncharacterized protein</fullName>
    </submittedName>
</protein>
<reference evidence="2 3" key="1">
    <citation type="journal article" date="2010" name="Nat. Biotechnol.">
        <title>Genome sequence of the model mushroom Schizophyllum commune.</title>
        <authorList>
            <person name="Ohm R.A."/>
            <person name="de Jong J.F."/>
            <person name="Lugones L.G."/>
            <person name="Aerts A."/>
            <person name="Kothe E."/>
            <person name="Stajich J.E."/>
            <person name="de Vries R.P."/>
            <person name="Record E."/>
            <person name="Levasseur A."/>
            <person name="Baker S.E."/>
            <person name="Bartholomew K.A."/>
            <person name="Coutinho P.M."/>
            <person name="Erdmann S."/>
            <person name="Fowler T.J."/>
            <person name="Gathman A.C."/>
            <person name="Lombard V."/>
            <person name="Henrissat B."/>
            <person name="Knabe N."/>
            <person name="Kuees U."/>
            <person name="Lilly W.W."/>
            <person name="Lindquist E."/>
            <person name="Lucas S."/>
            <person name="Magnuson J.K."/>
            <person name="Piumi F."/>
            <person name="Raudaskoski M."/>
            <person name="Salamov A."/>
            <person name="Schmutz J."/>
            <person name="Schwarze F.W.M.R."/>
            <person name="vanKuyk P.A."/>
            <person name="Horton J.S."/>
            <person name="Grigoriev I.V."/>
            <person name="Woesten H.A.B."/>
        </authorList>
    </citation>
    <scope>NUCLEOTIDE SEQUENCE [LARGE SCALE GENOMIC DNA]</scope>
    <source>
        <strain evidence="3">H4-8 / FGSC 9210</strain>
    </source>
</reference>
<dbReference type="OrthoDB" id="434972at2759"/>
<dbReference type="InParanoid" id="D8QLV3"/>
<keyword evidence="1" id="KW-0812">Transmembrane</keyword>
<dbReference type="Proteomes" id="UP000007431">
    <property type="component" value="Unassembled WGS sequence"/>
</dbReference>
<dbReference type="HOGENOM" id="CLU_1678940_0_0_1"/>
<feature type="transmembrane region" description="Helical" evidence="1">
    <location>
        <begin position="7"/>
        <end position="26"/>
    </location>
</feature>
<keyword evidence="3" id="KW-1185">Reference proteome</keyword>
<dbReference type="AlphaFoldDB" id="D8QLV3"/>
<keyword evidence="1" id="KW-1133">Transmembrane helix</keyword>
<gene>
    <name evidence="2" type="ORF">SCHCODRAFT_114821</name>
</gene>
<evidence type="ECO:0000313" key="3">
    <source>
        <dbReference type="Proteomes" id="UP000007431"/>
    </source>
</evidence>
<evidence type="ECO:0000313" key="2">
    <source>
        <dbReference type="EMBL" id="EFI91095.1"/>
    </source>
</evidence>
<feature type="non-terminal residue" evidence="2">
    <location>
        <position position="157"/>
    </location>
</feature>
<organism evidence="3">
    <name type="scientific">Schizophyllum commune (strain H4-8 / FGSC 9210)</name>
    <name type="common">Split gill fungus</name>
    <dbReference type="NCBI Taxonomy" id="578458"/>
    <lineage>
        <taxon>Eukaryota</taxon>
        <taxon>Fungi</taxon>
        <taxon>Dikarya</taxon>
        <taxon>Basidiomycota</taxon>
        <taxon>Agaricomycotina</taxon>
        <taxon>Agaricomycetes</taxon>
        <taxon>Agaricomycetidae</taxon>
        <taxon>Agaricales</taxon>
        <taxon>Schizophyllaceae</taxon>
        <taxon>Schizophyllum</taxon>
    </lineage>
</organism>
<sequence>MKNMKNSLGYLGFEFGATVVLGEFSFHSKGLLKASLTEVAAGSKPRSSSAALPLLCSGLVILTTLHAQDFAGIEGDRALGRRSFPVRSPQLSRACVYMDVALWSFLLACAWSMTWMGFLGLGLVVARRFCSFLSIVEGQRSDVPHNSCAGEDDRFIL</sequence>
<dbReference type="GeneID" id="9588683"/>
<feature type="transmembrane region" description="Helical" evidence="1">
    <location>
        <begin position="100"/>
        <end position="125"/>
    </location>
</feature>
<dbReference type="RefSeq" id="XP_003025998.1">
    <property type="nucleotide sequence ID" value="XM_003025952.1"/>
</dbReference>
<evidence type="ECO:0000256" key="1">
    <source>
        <dbReference type="SAM" id="Phobius"/>
    </source>
</evidence>
<name>D8QLV3_SCHCM</name>
<dbReference type="VEuPathDB" id="FungiDB:SCHCODRAFT_02693351"/>
<dbReference type="EMBL" id="GL377319">
    <property type="protein sequence ID" value="EFI91095.1"/>
    <property type="molecule type" value="Genomic_DNA"/>
</dbReference>
<dbReference type="KEGG" id="scm:SCHCO_02693351"/>